<dbReference type="RefSeq" id="WP_128519336.1">
    <property type="nucleotide sequence ID" value="NZ_CAUWBR010000056.1"/>
</dbReference>
<accession>A0A3N0I2B5</accession>
<dbReference type="InterPro" id="IPR036665">
    <property type="entry name" value="PTS_IIA_glucitol/sorbitol_sf"/>
</dbReference>
<dbReference type="OrthoDB" id="5113885at2"/>
<dbReference type="AlphaFoldDB" id="A0A3N0I2B5"/>
<evidence type="ECO:0000313" key="3">
    <source>
        <dbReference type="Proteomes" id="UP000276568"/>
    </source>
</evidence>
<evidence type="ECO:0000256" key="1">
    <source>
        <dbReference type="PROSITE-ProRule" id="PRU00420"/>
    </source>
</evidence>
<dbReference type="GO" id="GO:0009401">
    <property type="term" value="P:phosphoenolpyruvate-dependent sugar phosphotransferase system"/>
    <property type="evidence" value="ECO:0007669"/>
    <property type="project" value="InterPro"/>
</dbReference>
<protein>
    <submittedName>
        <fullName evidence="2">PTS sorbitol transporter subunit IIA</fullName>
    </submittedName>
</protein>
<proteinExistence type="predicted"/>
<dbReference type="SUPFAM" id="SSF141530">
    <property type="entry name" value="PTSIIA/GutA-like"/>
    <property type="match status" value="1"/>
</dbReference>
<reference evidence="2 3" key="1">
    <citation type="submission" date="2018-11" db="EMBL/GenBank/DDBJ databases">
        <title>Clostridium sp. nov., a member of the family Erysipelotrichaceae isolated from pig faeces.</title>
        <authorList>
            <person name="Chang Y.-H."/>
        </authorList>
    </citation>
    <scope>NUCLEOTIDE SEQUENCE [LARGE SCALE GENOMIC DNA]</scope>
    <source>
        <strain evidence="2 3">YH-panp20</strain>
    </source>
</reference>
<keyword evidence="3" id="KW-1185">Reference proteome</keyword>
<dbReference type="Proteomes" id="UP000276568">
    <property type="component" value="Unassembled WGS sequence"/>
</dbReference>
<dbReference type="GO" id="GO:0005737">
    <property type="term" value="C:cytoplasm"/>
    <property type="evidence" value="ECO:0007669"/>
    <property type="project" value="InterPro"/>
</dbReference>
<dbReference type="GO" id="GO:0008982">
    <property type="term" value="F:protein-N(PI)-phosphohistidine-sugar phosphotransferase activity"/>
    <property type="evidence" value="ECO:0007669"/>
    <property type="project" value="InterPro"/>
</dbReference>
<name>A0A3N0I2B5_9FIRM</name>
<evidence type="ECO:0000313" key="2">
    <source>
        <dbReference type="EMBL" id="RNM31155.1"/>
    </source>
</evidence>
<dbReference type="PROSITE" id="PS51097">
    <property type="entry name" value="PTS_EIIA_TYPE_5"/>
    <property type="match status" value="1"/>
</dbReference>
<dbReference type="Pfam" id="PF03829">
    <property type="entry name" value="PTSIIA_gutA"/>
    <property type="match status" value="1"/>
</dbReference>
<dbReference type="InterPro" id="IPR004716">
    <property type="entry name" value="PTS_IIA_glucitol/sorbitol-sp"/>
</dbReference>
<dbReference type="GO" id="GO:0016301">
    <property type="term" value="F:kinase activity"/>
    <property type="evidence" value="ECO:0007669"/>
    <property type="project" value="TreeGrafter"/>
</dbReference>
<gene>
    <name evidence="2" type="ORF">EDX97_00845</name>
</gene>
<organism evidence="2 3">
    <name type="scientific">Absicoccus porci</name>
    <dbReference type="NCBI Taxonomy" id="2486576"/>
    <lineage>
        <taxon>Bacteria</taxon>
        <taxon>Bacillati</taxon>
        <taxon>Bacillota</taxon>
        <taxon>Erysipelotrichia</taxon>
        <taxon>Erysipelotrichales</taxon>
        <taxon>Erysipelotrichaceae</taxon>
        <taxon>Absicoccus</taxon>
    </lineage>
</organism>
<dbReference type="PANTHER" id="PTHR40398">
    <property type="entry name" value="PTS SYSTEM GLUCITOL/SORBITOL-SPECIFIC EIIA COMPONENT"/>
    <property type="match status" value="1"/>
</dbReference>
<sequence>MEEIYKNQVKSIGKDVGAFAGADFLIIFGDSAPAELKDYCYGVDVNPINGQIKAGDVLRFDDQEYTITSIGDEAPVTLTGLGHCTIRFSGDTTPEMPGSMYVEKKPLPEIHVGTVIQIVRK</sequence>
<dbReference type="PANTHER" id="PTHR40398:SF1">
    <property type="entry name" value="PTS SYSTEM GLUCITOL_SORBITOL-SPECIFIC EIIA COMPONENT"/>
    <property type="match status" value="1"/>
</dbReference>
<dbReference type="EMBL" id="RJQC01000001">
    <property type="protein sequence ID" value="RNM31155.1"/>
    <property type="molecule type" value="Genomic_DNA"/>
</dbReference>
<dbReference type="Gene3D" id="2.40.33.40">
    <property type="entry name" value="Phosphotransferase system, glucitol/sorbitol-specific IIA component"/>
    <property type="match status" value="1"/>
</dbReference>
<comment type="caution">
    <text evidence="1">Lacks conserved residue(s) required for the propagation of feature annotation.</text>
</comment>
<comment type="caution">
    <text evidence="2">The sequence shown here is derived from an EMBL/GenBank/DDBJ whole genome shotgun (WGS) entry which is preliminary data.</text>
</comment>